<name>A0A0A9BZH1_ARUDO</name>
<dbReference type="EMBL" id="GBRH01231340">
    <property type="protein sequence ID" value="JAD66555.1"/>
    <property type="molecule type" value="Transcribed_RNA"/>
</dbReference>
<organism evidence="1">
    <name type="scientific">Arundo donax</name>
    <name type="common">Giant reed</name>
    <name type="synonym">Donax arundinaceus</name>
    <dbReference type="NCBI Taxonomy" id="35708"/>
    <lineage>
        <taxon>Eukaryota</taxon>
        <taxon>Viridiplantae</taxon>
        <taxon>Streptophyta</taxon>
        <taxon>Embryophyta</taxon>
        <taxon>Tracheophyta</taxon>
        <taxon>Spermatophyta</taxon>
        <taxon>Magnoliopsida</taxon>
        <taxon>Liliopsida</taxon>
        <taxon>Poales</taxon>
        <taxon>Poaceae</taxon>
        <taxon>PACMAD clade</taxon>
        <taxon>Arundinoideae</taxon>
        <taxon>Arundineae</taxon>
        <taxon>Arundo</taxon>
    </lineage>
</organism>
<protein>
    <submittedName>
        <fullName evidence="1">Uncharacterized protein</fullName>
    </submittedName>
</protein>
<dbReference type="AlphaFoldDB" id="A0A0A9BZH1"/>
<reference evidence="1" key="2">
    <citation type="journal article" date="2015" name="Data Brief">
        <title>Shoot transcriptome of the giant reed, Arundo donax.</title>
        <authorList>
            <person name="Barrero R.A."/>
            <person name="Guerrero F.D."/>
            <person name="Moolhuijzen P."/>
            <person name="Goolsby J.A."/>
            <person name="Tidwell J."/>
            <person name="Bellgard S.E."/>
            <person name="Bellgard M.I."/>
        </authorList>
    </citation>
    <scope>NUCLEOTIDE SEQUENCE</scope>
    <source>
        <tissue evidence="1">Shoot tissue taken approximately 20 cm above the soil surface</tissue>
    </source>
</reference>
<proteinExistence type="predicted"/>
<accession>A0A0A9BZH1</accession>
<sequence length="29" mass="3154">MACELSLGLSALQRMACLVQLLRPSLAHQ</sequence>
<reference evidence="1" key="1">
    <citation type="submission" date="2014-09" db="EMBL/GenBank/DDBJ databases">
        <authorList>
            <person name="Magalhaes I.L.F."/>
            <person name="Oliveira U."/>
            <person name="Santos F.R."/>
            <person name="Vidigal T.H.D.A."/>
            <person name="Brescovit A.D."/>
            <person name="Santos A.J."/>
        </authorList>
    </citation>
    <scope>NUCLEOTIDE SEQUENCE</scope>
    <source>
        <tissue evidence="1">Shoot tissue taken approximately 20 cm above the soil surface</tissue>
    </source>
</reference>
<evidence type="ECO:0000313" key="1">
    <source>
        <dbReference type="EMBL" id="JAD66555.1"/>
    </source>
</evidence>